<accession>A0A225WJV9</accession>
<dbReference type="AlphaFoldDB" id="A0A225WJV9"/>
<proteinExistence type="predicted"/>
<gene>
    <name evidence="1" type="ORF">PHMEG_0007996</name>
</gene>
<name>A0A225WJV9_9STRA</name>
<dbReference type="Proteomes" id="UP000198211">
    <property type="component" value="Unassembled WGS sequence"/>
</dbReference>
<organism evidence="1 2">
    <name type="scientific">Phytophthora megakarya</name>
    <dbReference type="NCBI Taxonomy" id="4795"/>
    <lineage>
        <taxon>Eukaryota</taxon>
        <taxon>Sar</taxon>
        <taxon>Stramenopiles</taxon>
        <taxon>Oomycota</taxon>
        <taxon>Peronosporomycetes</taxon>
        <taxon>Peronosporales</taxon>
        <taxon>Peronosporaceae</taxon>
        <taxon>Phytophthora</taxon>
    </lineage>
</organism>
<dbReference type="EMBL" id="NBNE01000660">
    <property type="protein sequence ID" value="OWZ17983.1"/>
    <property type="molecule type" value="Genomic_DNA"/>
</dbReference>
<protein>
    <submittedName>
        <fullName evidence="1">Uncharacterized protein</fullName>
    </submittedName>
</protein>
<comment type="caution">
    <text evidence="1">The sequence shown here is derived from an EMBL/GenBank/DDBJ whole genome shotgun (WGS) entry which is preliminary data.</text>
</comment>
<evidence type="ECO:0000313" key="1">
    <source>
        <dbReference type="EMBL" id="OWZ17983.1"/>
    </source>
</evidence>
<dbReference type="OrthoDB" id="2419400at2759"/>
<evidence type="ECO:0000313" key="2">
    <source>
        <dbReference type="Proteomes" id="UP000198211"/>
    </source>
</evidence>
<reference evidence="2" key="1">
    <citation type="submission" date="2017-03" db="EMBL/GenBank/DDBJ databases">
        <title>Phytopthora megakarya and P. palmivora, two closely related causual agents of cacao black pod achieved similar genome size and gene model numbers by different mechanisms.</title>
        <authorList>
            <person name="Ali S."/>
            <person name="Shao J."/>
            <person name="Larry D.J."/>
            <person name="Kronmiller B."/>
            <person name="Shen D."/>
            <person name="Strem M.D."/>
            <person name="Melnick R.L."/>
            <person name="Guiltinan M.J."/>
            <person name="Tyler B.M."/>
            <person name="Meinhardt L.W."/>
            <person name="Bailey B.A."/>
        </authorList>
    </citation>
    <scope>NUCLEOTIDE SEQUENCE [LARGE SCALE GENOMIC DNA]</scope>
    <source>
        <strain evidence="2">zdho120</strain>
    </source>
</reference>
<sequence>MCDVPLISHRGENGETTQMWNGLTNSGRNKCNSASWEMYPKEQARLLNLIFRKLQKDSKFHVVFICNGAYASRTTISDKSTKCSFHQIVVGPISRPKLSTENVKTRLTVRDEELGNRYLIQQEIPVGATKSQQYCTLELVPHPLGASSSVKFYMQLHSEARLILGPIIGRVTPRTARILIELDRPVFNFACTLLDPATSQR</sequence>
<keyword evidence="2" id="KW-1185">Reference proteome</keyword>